<organism evidence="7 8">
    <name type="scientific">Ananas comosus</name>
    <name type="common">Pineapple</name>
    <name type="synonym">Ananas ananas</name>
    <dbReference type="NCBI Taxonomy" id="4615"/>
    <lineage>
        <taxon>Eukaryota</taxon>
        <taxon>Viridiplantae</taxon>
        <taxon>Streptophyta</taxon>
        <taxon>Embryophyta</taxon>
        <taxon>Tracheophyta</taxon>
        <taxon>Spermatophyta</taxon>
        <taxon>Magnoliopsida</taxon>
        <taxon>Liliopsida</taxon>
        <taxon>Poales</taxon>
        <taxon>Bromeliaceae</taxon>
        <taxon>Bromelioideae</taxon>
        <taxon>Ananas</taxon>
    </lineage>
</organism>
<sequence>MAGPRRGGRSTGTAPRRRLSPLRCIAIALAAVIVVAGLAVLIFWLAVRPAPVEYTVDGASLRGFNITARGDALNATFDLTLRADNRRNRKVALYYDSFEVAVWYGEQMLAFTEAAPFFQPRRNVTRIEAAPAAREAPLLPDVARNIKHDRSAGELPVEVRVRARIRFKVGVVKTRHYMLRVYCPQVIVKLSSPTSFDRVYCDVDI</sequence>
<comment type="subcellular location">
    <subcellularLocation>
        <location evidence="1">Membrane</location>
        <topology evidence="1">Single-pass membrane protein</topology>
    </subcellularLocation>
</comment>
<keyword evidence="4 5" id="KW-0472">Membrane</keyword>
<proteinExistence type="predicted"/>
<evidence type="ECO:0000313" key="7">
    <source>
        <dbReference type="EMBL" id="OAY63578.1"/>
    </source>
</evidence>
<evidence type="ECO:0000259" key="6">
    <source>
        <dbReference type="Pfam" id="PF03168"/>
    </source>
</evidence>
<evidence type="ECO:0000313" key="9">
    <source>
        <dbReference type="Proteomes" id="UP000515123"/>
    </source>
</evidence>
<dbReference type="STRING" id="4615.A0A199UFQ6"/>
<evidence type="ECO:0000256" key="1">
    <source>
        <dbReference type="ARBA" id="ARBA00004167"/>
    </source>
</evidence>
<evidence type="ECO:0000256" key="4">
    <source>
        <dbReference type="ARBA" id="ARBA00023136"/>
    </source>
</evidence>
<dbReference type="EMBL" id="LSRQ01008336">
    <property type="protein sequence ID" value="OAY63578.1"/>
    <property type="molecule type" value="Genomic_DNA"/>
</dbReference>
<dbReference type="OrthoDB" id="669838at2759"/>
<name>A0A199UFQ6_ANACO</name>
<evidence type="ECO:0000313" key="10">
    <source>
        <dbReference type="RefSeq" id="XP_020085212.1"/>
    </source>
</evidence>
<dbReference type="PANTHER" id="PTHR31234:SF39">
    <property type="entry name" value="HARPIN-INDUCED PROTEIN 1 CONTAINING PROTEIN, EXPRESSED"/>
    <property type="match status" value="1"/>
</dbReference>
<evidence type="ECO:0000313" key="8">
    <source>
        <dbReference type="Proteomes" id="UP000092600"/>
    </source>
</evidence>
<keyword evidence="9" id="KW-1185">Reference proteome</keyword>
<dbReference type="GeneID" id="109708047"/>
<dbReference type="Proteomes" id="UP000092600">
    <property type="component" value="Unassembled WGS sequence"/>
</dbReference>
<feature type="domain" description="Late embryogenesis abundant protein LEA-2 subgroup" evidence="6">
    <location>
        <begin position="80"/>
        <end position="180"/>
    </location>
</feature>
<dbReference type="InterPro" id="IPR004864">
    <property type="entry name" value="LEA_2"/>
</dbReference>
<dbReference type="Gramene" id="Aco012009.1.mrna1">
    <property type="protein sequence ID" value="Aco012009.1.mrna1.cds1"/>
    <property type="gene ID" value="Aco012009.1.path1"/>
</dbReference>
<keyword evidence="2 5" id="KW-0812">Transmembrane</keyword>
<dbReference type="Proteomes" id="UP000515123">
    <property type="component" value="Linkage group 3"/>
</dbReference>
<gene>
    <name evidence="10" type="primary">LOC109708047</name>
    <name evidence="7" type="ORF">ACMD2_06650</name>
</gene>
<dbReference type="GO" id="GO:0098542">
    <property type="term" value="P:defense response to other organism"/>
    <property type="evidence" value="ECO:0007669"/>
    <property type="project" value="InterPro"/>
</dbReference>
<keyword evidence="3 5" id="KW-1133">Transmembrane helix</keyword>
<accession>A0A199UFQ6</accession>
<evidence type="ECO:0000256" key="2">
    <source>
        <dbReference type="ARBA" id="ARBA00022692"/>
    </source>
</evidence>
<evidence type="ECO:0000256" key="3">
    <source>
        <dbReference type="ARBA" id="ARBA00022989"/>
    </source>
</evidence>
<dbReference type="InterPro" id="IPR044839">
    <property type="entry name" value="NDR1-like"/>
</dbReference>
<dbReference type="PANTHER" id="PTHR31234">
    <property type="entry name" value="LATE EMBRYOGENESIS ABUNDANT (LEA) HYDROXYPROLINE-RICH GLYCOPROTEIN FAMILY"/>
    <property type="match status" value="1"/>
</dbReference>
<evidence type="ECO:0000256" key="5">
    <source>
        <dbReference type="SAM" id="Phobius"/>
    </source>
</evidence>
<feature type="transmembrane region" description="Helical" evidence="5">
    <location>
        <begin position="21"/>
        <end position="47"/>
    </location>
</feature>
<dbReference type="GO" id="GO:0005886">
    <property type="term" value="C:plasma membrane"/>
    <property type="evidence" value="ECO:0007669"/>
    <property type="project" value="TreeGrafter"/>
</dbReference>
<dbReference type="AlphaFoldDB" id="A0A199UFQ6"/>
<reference evidence="10" key="2">
    <citation type="submission" date="2025-04" db="UniProtKB">
        <authorList>
            <consortium name="RefSeq"/>
        </authorList>
    </citation>
    <scope>IDENTIFICATION</scope>
    <source>
        <tissue evidence="10">Leaf</tissue>
    </source>
</reference>
<dbReference type="Pfam" id="PF03168">
    <property type="entry name" value="LEA_2"/>
    <property type="match status" value="1"/>
</dbReference>
<reference evidence="7 8" key="1">
    <citation type="journal article" date="2016" name="DNA Res.">
        <title>The draft genome of MD-2 pineapple using hybrid error correction of long reads.</title>
        <authorList>
            <person name="Redwan R.M."/>
            <person name="Saidin A."/>
            <person name="Kumar S.V."/>
        </authorList>
    </citation>
    <scope>NUCLEOTIDE SEQUENCE [LARGE SCALE GENOMIC DNA]</scope>
    <source>
        <strain evidence="8">cv. MD2</strain>
        <tissue evidence="7">Leaf</tissue>
    </source>
</reference>
<dbReference type="RefSeq" id="XP_020085212.1">
    <property type="nucleotide sequence ID" value="XM_020229623.1"/>
</dbReference>
<protein>
    <submittedName>
        <fullName evidence="10">Uncharacterized protein At1g08160-like</fullName>
    </submittedName>
</protein>